<protein>
    <submittedName>
        <fullName evidence="12">Cyclic nucleotide-gated cation channel alpha-3</fullName>
    </submittedName>
</protein>
<evidence type="ECO:0000256" key="2">
    <source>
        <dbReference type="ARBA" id="ARBA00022448"/>
    </source>
</evidence>
<dbReference type="Proteomes" id="UP000225706">
    <property type="component" value="Unassembled WGS sequence"/>
</dbReference>
<evidence type="ECO:0000256" key="9">
    <source>
        <dbReference type="SAM" id="MobiDB-lite"/>
    </source>
</evidence>
<organism evidence="12 13">
    <name type="scientific">Stylophora pistillata</name>
    <name type="common">Smooth cauliflower coral</name>
    <dbReference type="NCBI Taxonomy" id="50429"/>
    <lineage>
        <taxon>Eukaryota</taxon>
        <taxon>Metazoa</taxon>
        <taxon>Cnidaria</taxon>
        <taxon>Anthozoa</taxon>
        <taxon>Hexacorallia</taxon>
        <taxon>Scleractinia</taxon>
        <taxon>Astrocoeniina</taxon>
        <taxon>Pocilloporidae</taxon>
        <taxon>Stylophora</taxon>
    </lineage>
</organism>
<dbReference type="FunFam" id="2.60.120.10:FF:000002">
    <property type="entry name" value="Cyclic nucleotide gated channel alpha 1a"/>
    <property type="match status" value="1"/>
</dbReference>
<dbReference type="Gene3D" id="1.10.287.70">
    <property type="match status" value="1"/>
</dbReference>
<dbReference type="SUPFAM" id="SSF51206">
    <property type="entry name" value="cAMP-binding domain-like"/>
    <property type="match status" value="1"/>
</dbReference>
<keyword evidence="7" id="KW-1071">Ligand-gated ion channel</keyword>
<dbReference type="SMART" id="SM00100">
    <property type="entry name" value="cNMP"/>
    <property type="match status" value="1"/>
</dbReference>
<feature type="transmembrane region" description="Helical" evidence="10">
    <location>
        <begin position="295"/>
        <end position="317"/>
    </location>
</feature>
<dbReference type="SUPFAM" id="SSF81324">
    <property type="entry name" value="Voltage-gated potassium channels"/>
    <property type="match status" value="1"/>
</dbReference>
<evidence type="ECO:0000256" key="10">
    <source>
        <dbReference type="SAM" id="Phobius"/>
    </source>
</evidence>
<dbReference type="Pfam" id="PF00520">
    <property type="entry name" value="Ion_trans"/>
    <property type="match status" value="1"/>
</dbReference>
<keyword evidence="8" id="KW-0407">Ion channel</keyword>
<evidence type="ECO:0000256" key="4">
    <source>
        <dbReference type="ARBA" id="ARBA00022989"/>
    </source>
</evidence>
<dbReference type="EMBL" id="LSMT01000217">
    <property type="protein sequence ID" value="PFX23116.1"/>
    <property type="molecule type" value="Genomic_DNA"/>
</dbReference>
<sequence>MANLWSVAREWFLKQNPRRNVTPRKISTVLEILQNQEEAKDHVYYDALRRISASKDERPTNGCAKINSLQDIQEEDREQAPLTSRRSIVKKYLLSIRQPIGKVLRSERLVVDPEDDIYYIWMGVIAATVIYNFCTVILRIAFTESSEEVKDPVQLSEMYSKKRRFKIDIICLLPLETVSSLIFLPCHFSLFRLPRLLKWHSVETFFLMSDYRTSKPNRLRASKLILYLSVAMHWVACLYYAISEYEGLGTNDWVYTETEKGGDPLTRKYVKSFYWSVLTLMTIGETPSPQTNLEYIFTGCMFLLGIFVFATVVGNVGDVISNMNAARTNFQARMDAIKQYMEHHNVPYMLQTRVKRWAHYAWSRTQALDEGASLEMLPERLRTEIAIHVHLDTLRKVKIFKDCEQGLLCELVLKLRPQIFSPGDYICRCGEIGREMYIINNGKVEVVIPDSNTGEEVVVASLTEGNYFGEISLLRLDAGKNRRSADVRSVGYSELLCLSQKDLMEAIEEYPEAKKVLESQGRDRLQRTRSNNNLSIPHPDSEREQFRNLEFNFAREISIVKELLEEIKENKNEFCKDEPVRSLREECLNLRIQIETQMEEIEEIKQQLALRKRSPNEEKSRKRSSAEAKAARRLIDKVISAAKEAASHNSTRTFQERDVDNESQLRTTENELRPRNGIARHDVPDIFVENDVDGRCYLGPRRRSLFDDNNND</sequence>
<feature type="compositionally biased region" description="Basic and acidic residues" evidence="9">
    <location>
        <begin position="668"/>
        <end position="683"/>
    </location>
</feature>
<feature type="transmembrane region" description="Helical" evidence="10">
    <location>
        <begin position="224"/>
        <end position="242"/>
    </location>
</feature>
<keyword evidence="2" id="KW-0813">Transport</keyword>
<dbReference type="GO" id="GO:0005221">
    <property type="term" value="F:intracellularly cyclic nucleotide-activated monoatomic cation channel activity"/>
    <property type="evidence" value="ECO:0007669"/>
    <property type="project" value="InterPro"/>
</dbReference>
<feature type="compositionally biased region" description="Basic and acidic residues" evidence="9">
    <location>
        <begin position="614"/>
        <end position="629"/>
    </location>
</feature>
<dbReference type="InterPro" id="IPR050866">
    <property type="entry name" value="CNG_cation_channel"/>
</dbReference>
<evidence type="ECO:0000256" key="6">
    <source>
        <dbReference type="ARBA" id="ARBA00023136"/>
    </source>
</evidence>
<keyword evidence="5" id="KW-0406">Ion transport</keyword>
<dbReference type="GO" id="GO:0016020">
    <property type="term" value="C:membrane"/>
    <property type="evidence" value="ECO:0007669"/>
    <property type="project" value="UniProtKB-SubCell"/>
</dbReference>
<dbReference type="PROSITE" id="PS00889">
    <property type="entry name" value="CNMP_BINDING_2"/>
    <property type="match status" value="1"/>
</dbReference>
<name>A0A2B4S124_STYPI</name>
<dbReference type="Pfam" id="PF00027">
    <property type="entry name" value="cNMP_binding"/>
    <property type="match status" value="1"/>
</dbReference>
<accession>A0A2B4S124</accession>
<dbReference type="PANTHER" id="PTHR45638:SF13">
    <property type="entry name" value="CYCLIC NUCLEOTIDE-BINDING DOMAIN-CONTAINING PROTEIN"/>
    <property type="match status" value="1"/>
</dbReference>
<dbReference type="CDD" id="cd00038">
    <property type="entry name" value="CAP_ED"/>
    <property type="match status" value="1"/>
</dbReference>
<proteinExistence type="predicted"/>
<dbReference type="PANTHER" id="PTHR45638">
    <property type="entry name" value="CYCLIC NUCLEOTIDE-GATED CATION CHANNEL SUBUNIT A"/>
    <property type="match status" value="1"/>
</dbReference>
<dbReference type="InterPro" id="IPR014710">
    <property type="entry name" value="RmlC-like_jellyroll"/>
</dbReference>
<evidence type="ECO:0000256" key="8">
    <source>
        <dbReference type="ARBA" id="ARBA00023303"/>
    </source>
</evidence>
<dbReference type="Gene3D" id="2.60.120.10">
    <property type="entry name" value="Jelly Rolls"/>
    <property type="match status" value="1"/>
</dbReference>
<reference evidence="13" key="1">
    <citation type="journal article" date="2017" name="bioRxiv">
        <title>Comparative analysis of the genomes of Stylophora pistillata and Acropora digitifera provides evidence for extensive differences between species of corals.</title>
        <authorList>
            <person name="Voolstra C.R."/>
            <person name="Li Y."/>
            <person name="Liew Y.J."/>
            <person name="Baumgarten S."/>
            <person name="Zoccola D."/>
            <person name="Flot J.-F."/>
            <person name="Tambutte S."/>
            <person name="Allemand D."/>
            <person name="Aranda M."/>
        </authorList>
    </citation>
    <scope>NUCLEOTIDE SEQUENCE [LARGE SCALE GENOMIC DNA]</scope>
</reference>
<feature type="domain" description="Cyclic nucleotide-binding" evidence="11">
    <location>
        <begin position="399"/>
        <end position="524"/>
    </location>
</feature>
<dbReference type="AlphaFoldDB" id="A0A2B4S124"/>
<evidence type="ECO:0000256" key="3">
    <source>
        <dbReference type="ARBA" id="ARBA00022692"/>
    </source>
</evidence>
<evidence type="ECO:0000256" key="1">
    <source>
        <dbReference type="ARBA" id="ARBA00004141"/>
    </source>
</evidence>
<keyword evidence="13" id="KW-1185">Reference proteome</keyword>
<evidence type="ECO:0000259" key="11">
    <source>
        <dbReference type="PROSITE" id="PS50042"/>
    </source>
</evidence>
<keyword evidence="3 10" id="KW-0812">Transmembrane</keyword>
<feature type="region of interest" description="Disordered" evidence="9">
    <location>
        <begin position="608"/>
        <end position="629"/>
    </location>
</feature>
<feature type="transmembrane region" description="Helical" evidence="10">
    <location>
        <begin position="167"/>
        <end position="191"/>
    </location>
</feature>
<dbReference type="InterPro" id="IPR018488">
    <property type="entry name" value="cNMP-bd_CS"/>
</dbReference>
<dbReference type="Gene3D" id="1.10.287.630">
    <property type="entry name" value="Helix hairpin bin"/>
    <property type="match status" value="1"/>
</dbReference>
<evidence type="ECO:0000256" key="5">
    <source>
        <dbReference type="ARBA" id="ARBA00023065"/>
    </source>
</evidence>
<comment type="caution">
    <text evidence="12">The sequence shown here is derived from an EMBL/GenBank/DDBJ whole genome shotgun (WGS) entry which is preliminary data.</text>
</comment>
<dbReference type="PROSITE" id="PS00888">
    <property type="entry name" value="CNMP_BINDING_1"/>
    <property type="match status" value="1"/>
</dbReference>
<evidence type="ECO:0000313" key="12">
    <source>
        <dbReference type="EMBL" id="PFX23116.1"/>
    </source>
</evidence>
<dbReference type="PROSITE" id="PS50042">
    <property type="entry name" value="CNMP_BINDING_3"/>
    <property type="match status" value="1"/>
</dbReference>
<dbReference type="InterPro" id="IPR005821">
    <property type="entry name" value="Ion_trans_dom"/>
</dbReference>
<gene>
    <name evidence="12" type="primary">Cnga3</name>
    <name evidence="12" type="ORF">AWC38_SpisGene12344</name>
</gene>
<dbReference type="InterPro" id="IPR000595">
    <property type="entry name" value="cNMP-bd_dom"/>
</dbReference>
<evidence type="ECO:0000256" key="7">
    <source>
        <dbReference type="ARBA" id="ARBA00023286"/>
    </source>
</evidence>
<keyword evidence="6 10" id="KW-0472">Membrane</keyword>
<dbReference type="OrthoDB" id="421226at2759"/>
<feature type="region of interest" description="Disordered" evidence="9">
    <location>
        <begin position="642"/>
        <end position="683"/>
    </location>
</feature>
<comment type="subcellular location">
    <subcellularLocation>
        <location evidence="1">Membrane</location>
        <topology evidence="1">Multi-pass membrane protein</topology>
    </subcellularLocation>
</comment>
<evidence type="ECO:0000313" key="13">
    <source>
        <dbReference type="Proteomes" id="UP000225706"/>
    </source>
</evidence>
<dbReference type="InterPro" id="IPR018490">
    <property type="entry name" value="cNMP-bd_dom_sf"/>
</dbReference>
<keyword evidence="4 10" id="KW-1133">Transmembrane helix</keyword>
<dbReference type="FunFam" id="1.10.287.630:FF:000001">
    <property type="entry name" value="Cyclic nucleotide-gated channel alpha 3"/>
    <property type="match status" value="1"/>
</dbReference>
<dbReference type="GO" id="GO:0044877">
    <property type="term" value="F:protein-containing complex binding"/>
    <property type="evidence" value="ECO:0007669"/>
    <property type="project" value="TreeGrafter"/>
</dbReference>
<feature type="region of interest" description="Disordered" evidence="9">
    <location>
        <begin position="518"/>
        <end position="541"/>
    </location>
</feature>
<feature type="transmembrane region" description="Helical" evidence="10">
    <location>
        <begin position="118"/>
        <end position="142"/>
    </location>
</feature>